<name>A0A5N6KPM8_9ROSI</name>
<feature type="compositionally biased region" description="Low complexity" evidence="1">
    <location>
        <begin position="33"/>
        <end position="46"/>
    </location>
</feature>
<organism evidence="2 3">
    <name type="scientific">Carpinus fangiana</name>
    <dbReference type="NCBI Taxonomy" id="176857"/>
    <lineage>
        <taxon>Eukaryota</taxon>
        <taxon>Viridiplantae</taxon>
        <taxon>Streptophyta</taxon>
        <taxon>Embryophyta</taxon>
        <taxon>Tracheophyta</taxon>
        <taxon>Spermatophyta</taxon>
        <taxon>Magnoliopsida</taxon>
        <taxon>eudicotyledons</taxon>
        <taxon>Gunneridae</taxon>
        <taxon>Pentapetalae</taxon>
        <taxon>rosids</taxon>
        <taxon>fabids</taxon>
        <taxon>Fagales</taxon>
        <taxon>Betulaceae</taxon>
        <taxon>Carpinus</taxon>
    </lineage>
</organism>
<feature type="compositionally biased region" description="Low complexity" evidence="1">
    <location>
        <begin position="210"/>
        <end position="221"/>
    </location>
</feature>
<dbReference type="AlphaFoldDB" id="A0A5N6KPM8"/>
<sequence length="274" mass="28599">MSNDNEATQAQPPSPTARPRRSSIAELFRPDQSSASATRTSSLSTAMAQAQQQSRTRRLSITALGLSGSPTRNQPASPFGSIRDRGISISESSAGGFDDSESAIAEDGEPGNAGNNGLGTMGRRMSAGAKAYSEGMRRSSGANSASGTSPVTSGASANAASKASGSPPSASKSRCESFFLRSLRIHTDLWRLVAEGFNFGDTFRTRAERGSISGSLPSAGPAGSGFGSAHMRKPSQAESQPQVASIPTAPRPVQQPKKPDHFQERILKGDFYMD</sequence>
<feature type="compositionally biased region" description="Low complexity" evidence="1">
    <location>
        <begin position="153"/>
        <end position="172"/>
    </location>
</feature>
<evidence type="ECO:0000313" key="3">
    <source>
        <dbReference type="Proteomes" id="UP000327013"/>
    </source>
</evidence>
<feature type="region of interest" description="Disordered" evidence="1">
    <location>
        <begin position="1"/>
        <end position="173"/>
    </location>
</feature>
<feature type="compositionally biased region" description="Polar residues" evidence="1">
    <location>
        <begin position="236"/>
        <end position="245"/>
    </location>
</feature>
<evidence type="ECO:0000313" key="2">
    <source>
        <dbReference type="EMBL" id="KAB8337123.1"/>
    </source>
</evidence>
<feature type="compositionally biased region" description="Basic and acidic residues" evidence="1">
    <location>
        <begin position="257"/>
        <end position="268"/>
    </location>
</feature>
<proteinExistence type="predicted"/>
<comment type="caution">
    <text evidence="2">The sequence shown here is derived from an EMBL/GenBank/DDBJ whole genome shotgun (WGS) entry which is preliminary data.</text>
</comment>
<keyword evidence="3" id="KW-1185">Reference proteome</keyword>
<dbReference type="Proteomes" id="UP000327013">
    <property type="component" value="Unassembled WGS sequence"/>
</dbReference>
<reference evidence="2 3" key="1">
    <citation type="submission" date="2019-06" db="EMBL/GenBank/DDBJ databases">
        <title>A chromosomal-level reference genome of Carpinus fangiana (Coryloideae, Betulaceae).</title>
        <authorList>
            <person name="Yang X."/>
            <person name="Wang Z."/>
            <person name="Zhang L."/>
            <person name="Hao G."/>
            <person name="Liu J."/>
            <person name="Yang Y."/>
        </authorList>
    </citation>
    <scope>NUCLEOTIDE SEQUENCE [LARGE SCALE GENOMIC DNA]</scope>
    <source>
        <strain evidence="2">Cfa_2016G</strain>
        <tissue evidence="2">Leaf</tissue>
    </source>
</reference>
<gene>
    <name evidence="2" type="ORF">FH972_021427</name>
</gene>
<accession>A0A5N6KPM8</accession>
<dbReference type="EMBL" id="VIBQ01000009">
    <property type="protein sequence ID" value="KAB8337123.1"/>
    <property type="molecule type" value="Genomic_DNA"/>
</dbReference>
<evidence type="ECO:0000256" key="1">
    <source>
        <dbReference type="SAM" id="MobiDB-lite"/>
    </source>
</evidence>
<feature type="compositionally biased region" description="Polar residues" evidence="1">
    <location>
        <begin position="140"/>
        <end position="152"/>
    </location>
</feature>
<dbReference type="OrthoDB" id="5384020at2759"/>
<feature type="compositionally biased region" description="Acidic residues" evidence="1">
    <location>
        <begin position="98"/>
        <end position="109"/>
    </location>
</feature>
<feature type="region of interest" description="Disordered" evidence="1">
    <location>
        <begin position="210"/>
        <end position="274"/>
    </location>
</feature>
<protein>
    <submittedName>
        <fullName evidence="2">Uncharacterized protein</fullName>
    </submittedName>
</protein>